<proteinExistence type="inferred from homology"/>
<dbReference type="PANTHER" id="PTHR28520:SF2">
    <property type="entry name" value="MITOTIC-SPINDLE ORGANIZING PROTEIN 1"/>
    <property type="match status" value="1"/>
</dbReference>
<organism evidence="5 6">
    <name type="scientific">Dendrobium nobile</name>
    <name type="common">Orchid</name>
    <dbReference type="NCBI Taxonomy" id="94219"/>
    <lineage>
        <taxon>Eukaryota</taxon>
        <taxon>Viridiplantae</taxon>
        <taxon>Streptophyta</taxon>
        <taxon>Embryophyta</taxon>
        <taxon>Tracheophyta</taxon>
        <taxon>Spermatophyta</taxon>
        <taxon>Magnoliopsida</taxon>
        <taxon>Liliopsida</taxon>
        <taxon>Asparagales</taxon>
        <taxon>Orchidaceae</taxon>
        <taxon>Epidendroideae</taxon>
        <taxon>Malaxideae</taxon>
        <taxon>Dendrobiinae</taxon>
        <taxon>Dendrobium</taxon>
    </lineage>
</organism>
<keyword evidence="4" id="KW-0206">Cytoskeleton</keyword>
<dbReference type="GO" id="GO:0000931">
    <property type="term" value="C:gamma-tubulin ring complex"/>
    <property type="evidence" value="ECO:0007669"/>
    <property type="project" value="InterPro"/>
</dbReference>
<dbReference type="AlphaFoldDB" id="A0A8T3B5C2"/>
<evidence type="ECO:0000256" key="1">
    <source>
        <dbReference type="ARBA" id="ARBA00004267"/>
    </source>
</evidence>
<accession>A0A8T3B5C2</accession>
<evidence type="ECO:0000313" key="5">
    <source>
        <dbReference type="EMBL" id="KAI0504684.1"/>
    </source>
</evidence>
<evidence type="ECO:0000256" key="2">
    <source>
        <dbReference type="ARBA" id="ARBA00011015"/>
    </source>
</evidence>
<dbReference type="OrthoDB" id="48571at2759"/>
<evidence type="ECO:0000256" key="3">
    <source>
        <dbReference type="ARBA" id="ARBA00022490"/>
    </source>
</evidence>
<dbReference type="Proteomes" id="UP000829196">
    <property type="component" value="Unassembled WGS sequence"/>
</dbReference>
<comment type="caution">
    <text evidence="5">The sequence shown here is derived from an EMBL/GenBank/DDBJ whole genome shotgun (WGS) entry which is preliminary data.</text>
</comment>
<gene>
    <name evidence="5" type="ORF">KFK09_015636</name>
</gene>
<dbReference type="SMR" id="A0A8T3B5C2"/>
<dbReference type="GO" id="GO:0005819">
    <property type="term" value="C:spindle"/>
    <property type="evidence" value="ECO:0007669"/>
    <property type="project" value="TreeGrafter"/>
</dbReference>
<dbReference type="PANTHER" id="PTHR28520">
    <property type="entry name" value="MITOTIC-SPINDLE ORGANIZING PROTEIN 1"/>
    <property type="match status" value="1"/>
</dbReference>
<dbReference type="GO" id="GO:0090307">
    <property type="term" value="P:mitotic spindle assembly"/>
    <property type="evidence" value="ECO:0007669"/>
    <property type="project" value="TreeGrafter"/>
</dbReference>
<dbReference type="InterPro" id="IPR022214">
    <property type="entry name" value="MZT1"/>
</dbReference>
<keyword evidence="6" id="KW-1185">Reference proteome</keyword>
<protein>
    <submittedName>
        <fullName evidence="5">Uncharacterized protein</fullName>
    </submittedName>
</protein>
<comment type="similarity">
    <text evidence="2">Belongs to the MOZART1 family.</text>
</comment>
<evidence type="ECO:0000256" key="4">
    <source>
        <dbReference type="ARBA" id="ARBA00023212"/>
    </source>
</evidence>
<evidence type="ECO:0000313" key="6">
    <source>
        <dbReference type="Proteomes" id="UP000829196"/>
    </source>
</evidence>
<dbReference type="Pfam" id="PF12554">
    <property type="entry name" value="MOZART1"/>
    <property type="match status" value="1"/>
</dbReference>
<comment type="subcellular location">
    <subcellularLocation>
        <location evidence="1">Cytoplasm</location>
        <location evidence="1">Cytoskeleton</location>
        <location evidence="1">Microtubule organizing center</location>
    </subcellularLocation>
</comment>
<sequence>MKAAGGQNAKDTLDLAFQISNVLDTGLDRHTLSLLIALLDRGINPEPLSALIRIILAFVSTFRHISWLFKVSTFTQATSGYAHMLLLDKYVSFYFMISIYRFLRECFSFDACFCYRYLK</sequence>
<dbReference type="GO" id="GO:0031021">
    <property type="term" value="C:interphase microtubule organizing center"/>
    <property type="evidence" value="ECO:0007669"/>
    <property type="project" value="TreeGrafter"/>
</dbReference>
<name>A0A8T3B5C2_DENNO</name>
<dbReference type="GO" id="GO:0033566">
    <property type="term" value="P:gamma-tubulin complex localization"/>
    <property type="evidence" value="ECO:0007669"/>
    <property type="project" value="InterPro"/>
</dbReference>
<dbReference type="EMBL" id="JAGYWB010000011">
    <property type="protein sequence ID" value="KAI0504684.1"/>
    <property type="molecule type" value="Genomic_DNA"/>
</dbReference>
<dbReference type="GO" id="GO:0051415">
    <property type="term" value="P:microtubule nucleation by interphase microtubule organizing center"/>
    <property type="evidence" value="ECO:0007669"/>
    <property type="project" value="TreeGrafter"/>
</dbReference>
<reference evidence="5" key="1">
    <citation type="journal article" date="2022" name="Front. Genet.">
        <title>Chromosome-Scale Assembly of the Dendrobium nobile Genome Provides Insights Into the Molecular Mechanism of the Biosynthesis of the Medicinal Active Ingredient of Dendrobium.</title>
        <authorList>
            <person name="Xu Q."/>
            <person name="Niu S.-C."/>
            <person name="Li K.-L."/>
            <person name="Zheng P.-J."/>
            <person name="Zhang X.-J."/>
            <person name="Jia Y."/>
            <person name="Liu Y."/>
            <person name="Niu Y.-X."/>
            <person name="Yu L.-H."/>
            <person name="Chen D.-F."/>
            <person name="Zhang G.-Q."/>
        </authorList>
    </citation>
    <scope>NUCLEOTIDE SEQUENCE</scope>
    <source>
        <tissue evidence="5">Leaf</tissue>
    </source>
</reference>
<keyword evidence="3" id="KW-0963">Cytoplasm</keyword>